<sequence length="294" mass="33391">MMDERATTNSHHQQQYETFQQRRQCWLVFGRTVLTLSVLGLLTIGLYVGSNRIHLVSGESVNDADDPAHYVPIRERREAAQYPSNGPESKEPWTEPINVPVPPLKQRPAKQPRKPRKRPLKLPKKTNPAKTYGNETTDYIYIDTGGGGGAGHQNHHQHYLHNLTDNGEIYQLGENVLQHHPNGATTIESVLHVRRYKCYKHPHMHMRGTLSNHLIKLTKYGRTDKYLYCQRSINGPEVPLHDMCRAIGPPHFTIPACIDLPGQYGQPRKGRSLGRKMITVGPPQHRSAHDLLAD</sequence>
<protein>
    <submittedName>
        <fullName evidence="3">Uncharacterized protein</fullName>
    </submittedName>
</protein>
<proteinExistence type="predicted"/>
<organism evidence="3">
    <name type="scientific">Anopheles coluzzii</name>
    <name type="common">African malaria mosquito</name>
    <dbReference type="NCBI Taxonomy" id="1518534"/>
    <lineage>
        <taxon>Eukaryota</taxon>
        <taxon>Metazoa</taxon>
        <taxon>Ecdysozoa</taxon>
        <taxon>Arthropoda</taxon>
        <taxon>Hexapoda</taxon>
        <taxon>Insecta</taxon>
        <taxon>Pterygota</taxon>
        <taxon>Neoptera</taxon>
        <taxon>Endopterygota</taxon>
        <taxon>Diptera</taxon>
        <taxon>Nematocera</taxon>
        <taxon>Culicoidea</taxon>
        <taxon>Culicidae</taxon>
        <taxon>Anophelinae</taxon>
        <taxon>Anopheles</taxon>
    </lineage>
</organism>
<reference evidence="3" key="1">
    <citation type="submission" date="2022-08" db="UniProtKB">
        <authorList>
            <consortium name="EnsemblMetazoa"/>
        </authorList>
    </citation>
    <scope>IDENTIFICATION</scope>
</reference>
<evidence type="ECO:0000256" key="1">
    <source>
        <dbReference type="SAM" id="MobiDB-lite"/>
    </source>
</evidence>
<evidence type="ECO:0000256" key="2">
    <source>
        <dbReference type="SAM" id="Phobius"/>
    </source>
</evidence>
<name>A0A8W7PFK7_ANOCL</name>
<keyword evidence="2" id="KW-0812">Transmembrane</keyword>
<dbReference type="EnsemblMetazoa" id="ACOM030919-RA">
    <property type="protein sequence ID" value="ACOM030919-PA.1"/>
    <property type="gene ID" value="ACOM030919"/>
</dbReference>
<feature type="region of interest" description="Disordered" evidence="1">
    <location>
        <begin position="265"/>
        <end position="294"/>
    </location>
</feature>
<evidence type="ECO:0000313" key="3">
    <source>
        <dbReference type="EnsemblMetazoa" id="ACOM030919-PA.1"/>
    </source>
</evidence>
<feature type="compositionally biased region" description="Basic residues" evidence="1">
    <location>
        <begin position="107"/>
        <end position="124"/>
    </location>
</feature>
<feature type="region of interest" description="Disordered" evidence="1">
    <location>
        <begin position="76"/>
        <end position="132"/>
    </location>
</feature>
<accession>A0A8W7PFK7</accession>
<dbReference type="Proteomes" id="UP000075882">
    <property type="component" value="Unassembled WGS sequence"/>
</dbReference>
<feature type="transmembrane region" description="Helical" evidence="2">
    <location>
        <begin position="25"/>
        <end position="48"/>
    </location>
</feature>
<keyword evidence="2" id="KW-1133">Transmembrane helix</keyword>
<dbReference type="AlphaFoldDB" id="A0A8W7PFK7"/>
<keyword evidence="2" id="KW-0472">Membrane</keyword>